<organism evidence="1 2">
    <name type="scientific">Gymnopilus dilepis</name>
    <dbReference type="NCBI Taxonomy" id="231916"/>
    <lineage>
        <taxon>Eukaryota</taxon>
        <taxon>Fungi</taxon>
        <taxon>Dikarya</taxon>
        <taxon>Basidiomycota</taxon>
        <taxon>Agaricomycotina</taxon>
        <taxon>Agaricomycetes</taxon>
        <taxon>Agaricomycetidae</taxon>
        <taxon>Agaricales</taxon>
        <taxon>Agaricineae</taxon>
        <taxon>Hymenogastraceae</taxon>
        <taxon>Gymnopilus</taxon>
    </lineage>
</organism>
<protein>
    <submittedName>
        <fullName evidence="1">Uncharacterized protein</fullName>
    </submittedName>
</protein>
<comment type="caution">
    <text evidence="1">The sequence shown here is derived from an EMBL/GenBank/DDBJ whole genome shotgun (WGS) entry which is preliminary data.</text>
</comment>
<evidence type="ECO:0000313" key="1">
    <source>
        <dbReference type="EMBL" id="PPR00396.1"/>
    </source>
</evidence>
<evidence type="ECO:0000313" key="2">
    <source>
        <dbReference type="Proteomes" id="UP000284706"/>
    </source>
</evidence>
<keyword evidence="2" id="KW-1185">Reference proteome</keyword>
<dbReference type="AlphaFoldDB" id="A0A409YBK5"/>
<accession>A0A409YBK5</accession>
<proteinExistence type="predicted"/>
<gene>
    <name evidence="1" type="ORF">CVT26_009676</name>
</gene>
<name>A0A409YBK5_9AGAR</name>
<dbReference type="EMBL" id="NHYE01001008">
    <property type="protein sequence ID" value="PPR00396.1"/>
    <property type="molecule type" value="Genomic_DNA"/>
</dbReference>
<sequence length="68" mass="7524">MPTQAWNPEPPSYVNMLMYYRDIRKATQNGADTAEVAYNLVTCLPSGAMLDEIDEIVLGCCQLRGANV</sequence>
<dbReference type="InParanoid" id="A0A409YBK5"/>
<reference evidence="1 2" key="1">
    <citation type="journal article" date="2018" name="Evol. Lett.">
        <title>Horizontal gene cluster transfer increased hallucinogenic mushroom diversity.</title>
        <authorList>
            <person name="Reynolds H.T."/>
            <person name="Vijayakumar V."/>
            <person name="Gluck-Thaler E."/>
            <person name="Korotkin H.B."/>
            <person name="Matheny P.B."/>
            <person name="Slot J.C."/>
        </authorList>
    </citation>
    <scope>NUCLEOTIDE SEQUENCE [LARGE SCALE GENOMIC DNA]</scope>
    <source>
        <strain evidence="1 2">SRW20</strain>
    </source>
</reference>
<dbReference type="Proteomes" id="UP000284706">
    <property type="component" value="Unassembled WGS sequence"/>
</dbReference>